<sequence>MKESNPELARLLEKYRQGQCTDEEQARLFLWLDELERSSAPMPLPGEATRTHLRDAFVSRVSEPRKVRISYKRYIAAAAILCGCIAAGTWLLTRQANTSSQVAITAWDTISTRPQEMRTIRLSDNSQVALNAGTQLRISKAFGNSERRVEILEGEAWFDVQKDAAHPFVVQCGTTETRVLGTRFVISAYKGLPQMKVQVTEGKVAVSLPGANYPAVMPGQAILLQQGTGESAQVNFDRASFDPLQQSNFIQNGSFEELALRIRNTFGYMIIAANDAVAQRRFTGEFRHNEQIRDILQKFSDIHNGTFRMDGDKIYMQ</sequence>
<evidence type="ECO:0000259" key="2">
    <source>
        <dbReference type="Pfam" id="PF04773"/>
    </source>
</evidence>
<evidence type="ECO:0000313" key="5">
    <source>
        <dbReference type="Proteomes" id="UP001162741"/>
    </source>
</evidence>
<keyword evidence="1" id="KW-0812">Transmembrane</keyword>
<dbReference type="Pfam" id="PF04773">
    <property type="entry name" value="FecR"/>
    <property type="match status" value="1"/>
</dbReference>
<evidence type="ECO:0000259" key="3">
    <source>
        <dbReference type="Pfam" id="PF16344"/>
    </source>
</evidence>
<feature type="transmembrane region" description="Helical" evidence="1">
    <location>
        <begin position="74"/>
        <end position="92"/>
    </location>
</feature>
<accession>A0ABY6IV94</accession>
<dbReference type="Proteomes" id="UP001162741">
    <property type="component" value="Chromosome"/>
</dbReference>
<dbReference type="InterPro" id="IPR006860">
    <property type="entry name" value="FecR"/>
</dbReference>
<name>A0ABY6IV94_9BACT</name>
<dbReference type="Gene3D" id="3.55.50.30">
    <property type="match status" value="1"/>
</dbReference>
<dbReference type="Gene3D" id="2.60.120.1440">
    <property type="match status" value="1"/>
</dbReference>
<evidence type="ECO:0000313" key="4">
    <source>
        <dbReference type="EMBL" id="UYQ91210.1"/>
    </source>
</evidence>
<dbReference type="RefSeq" id="WP_264279680.1">
    <property type="nucleotide sequence ID" value="NZ_CP107006.1"/>
</dbReference>
<evidence type="ECO:0000256" key="1">
    <source>
        <dbReference type="SAM" id="Phobius"/>
    </source>
</evidence>
<feature type="domain" description="FecR protein" evidence="2">
    <location>
        <begin position="108"/>
        <end position="204"/>
    </location>
</feature>
<keyword evidence="1" id="KW-1133">Transmembrane helix</keyword>
<protein>
    <submittedName>
        <fullName evidence="4">FecR domain-containing protein</fullName>
    </submittedName>
</protein>
<gene>
    <name evidence="4" type="ORF">MKQ68_14030</name>
</gene>
<feature type="domain" description="Protein FecR C-terminal" evidence="3">
    <location>
        <begin position="251"/>
        <end position="315"/>
    </location>
</feature>
<dbReference type="EMBL" id="CP107006">
    <property type="protein sequence ID" value="UYQ91210.1"/>
    <property type="molecule type" value="Genomic_DNA"/>
</dbReference>
<dbReference type="PANTHER" id="PTHR30273:SF2">
    <property type="entry name" value="PROTEIN FECR"/>
    <property type="match status" value="1"/>
</dbReference>
<organism evidence="4 5">
    <name type="scientific">Chitinophaga horti</name>
    <dbReference type="NCBI Taxonomy" id="2920382"/>
    <lineage>
        <taxon>Bacteria</taxon>
        <taxon>Pseudomonadati</taxon>
        <taxon>Bacteroidota</taxon>
        <taxon>Chitinophagia</taxon>
        <taxon>Chitinophagales</taxon>
        <taxon>Chitinophagaceae</taxon>
        <taxon>Chitinophaga</taxon>
    </lineage>
</organism>
<keyword evidence="5" id="KW-1185">Reference proteome</keyword>
<keyword evidence="1" id="KW-0472">Membrane</keyword>
<reference evidence="4" key="1">
    <citation type="submission" date="2022-10" db="EMBL/GenBank/DDBJ databases">
        <title>Chitinophaga sp. nov., isolated from soil.</title>
        <authorList>
            <person name="Jeon C.O."/>
        </authorList>
    </citation>
    <scope>NUCLEOTIDE SEQUENCE</scope>
    <source>
        <strain evidence="4">R8</strain>
    </source>
</reference>
<dbReference type="PANTHER" id="PTHR30273">
    <property type="entry name" value="PERIPLASMIC SIGNAL SENSOR AND SIGMA FACTOR ACTIVATOR FECR-RELATED"/>
    <property type="match status" value="1"/>
</dbReference>
<dbReference type="PIRSF" id="PIRSF018266">
    <property type="entry name" value="FecR"/>
    <property type="match status" value="1"/>
</dbReference>
<dbReference type="InterPro" id="IPR032508">
    <property type="entry name" value="FecR_C"/>
</dbReference>
<dbReference type="Pfam" id="PF16344">
    <property type="entry name" value="FecR_C"/>
    <property type="match status" value="1"/>
</dbReference>
<dbReference type="InterPro" id="IPR012373">
    <property type="entry name" value="Ferrdict_sens_TM"/>
</dbReference>
<proteinExistence type="predicted"/>